<keyword evidence="2" id="KW-1133">Transmembrane helix</keyword>
<evidence type="ECO:0000256" key="2">
    <source>
        <dbReference type="SAM" id="Phobius"/>
    </source>
</evidence>
<keyword evidence="1" id="KW-0175">Coiled coil</keyword>
<organism evidence="3 4">
    <name type="scientific">Gracilibacillus halotolerans</name>
    <dbReference type="NCBI Taxonomy" id="74386"/>
    <lineage>
        <taxon>Bacteria</taxon>
        <taxon>Bacillati</taxon>
        <taxon>Bacillota</taxon>
        <taxon>Bacilli</taxon>
        <taxon>Bacillales</taxon>
        <taxon>Bacillaceae</taxon>
        <taxon>Gracilibacillus</taxon>
    </lineage>
</organism>
<feature type="coiled-coil region" evidence="1">
    <location>
        <begin position="58"/>
        <end position="92"/>
    </location>
</feature>
<protein>
    <submittedName>
        <fullName evidence="3">Transketolase</fullName>
    </submittedName>
</protein>
<comment type="caution">
    <text evidence="3">The sequence shown here is derived from an EMBL/GenBank/DDBJ whole genome shotgun (WGS) entry which is preliminary data.</text>
</comment>
<proteinExistence type="predicted"/>
<evidence type="ECO:0000313" key="3">
    <source>
        <dbReference type="EMBL" id="MBB6513835.1"/>
    </source>
</evidence>
<reference evidence="3 4" key="1">
    <citation type="submission" date="2020-08" db="EMBL/GenBank/DDBJ databases">
        <title>Genomic Encyclopedia of Type Strains, Phase IV (KMG-IV): sequencing the most valuable type-strain genomes for metagenomic binning, comparative biology and taxonomic classification.</title>
        <authorList>
            <person name="Goeker M."/>
        </authorList>
    </citation>
    <scope>NUCLEOTIDE SEQUENCE [LARGE SCALE GENOMIC DNA]</scope>
    <source>
        <strain evidence="3 4">DSM 11805</strain>
    </source>
</reference>
<sequence>MLTWIIVVLLTMLSVLFYLFTMLQENESDQEYLKRKLEIDQQEHEAREEEILRLKEVIQEQKMLMKEKIQAAKEYRQQIAEIQETLPGLESELNRWNSFELTEEEAMKQYKKWKKERV</sequence>
<evidence type="ECO:0000313" key="4">
    <source>
        <dbReference type="Proteomes" id="UP000572212"/>
    </source>
</evidence>
<keyword evidence="4" id="KW-1185">Reference proteome</keyword>
<dbReference type="AlphaFoldDB" id="A0A841RRJ4"/>
<gene>
    <name evidence="3" type="ORF">GGQ92_002654</name>
</gene>
<name>A0A841RRJ4_9BACI</name>
<feature type="transmembrane region" description="Helical" evidence="2">
    <location>
        <begin position="6"/>
        <end position="23"/>
    </location>
</feature>
<keyword evidence="2" id="KW-0472">Membrane</keyword>
<accession>A0A841RRJ4</accession>
<keyword evidence="2" id="KW-0812">Transmembrane</keyword>
<dbReference type="Proteomes" id="UP000572212">
    <property type="component" value="Unassembled WGS sequence"/>
</dbReference>
<evidence type="ECO:0000256" key="1">
    <source>
        <dbReference type="SAM" id="Coils"/>
    </source>
</evidence>
<dbReference type="RefSeq" id="WP_184249713.1">
    <property type="nucleotide sequence ID" value="NZ_BAAACU010000015.1"/>
</dbReference>
<dbReference type="EMBL" id="JACHON010000017">
    <property type="protein sequence ID" value="MBB6513835.1"/>
    <property type="molecule type" value="Genomic_DNA"/>
</dbReference>